<name>A0A3V2XXH0_SALET</name>
<evidence type="ECO:0000256" key="1">
    <source>
        <dbReference type="SAM" id="MobiDB-lite"/>
    </source>
</evidence>
<feature type="compositionally biased region" description="Polar residues" evidence="1">
    <location>
        <begin position="60"/>
        <end position="77"/>
    </location>
</feature>
<feature type="compositionally biased region" description="Basic and acidic residues" evidence="1">
    <location>
        <begin position="78"/>
        <end position="87"/>
    </location>
</feature>
<organism evidence="3">
    <name type="scientific">Salmonella enterica I</name>
    <dbReference type="NCBI Taxonomy" id="59201"/>
    <lineage>
        <taxon>Bacteria</taxon>
        <taxon>Pseudomonadati</taxon>
        <taxon>Pseudomonadota</taxon>
        <taxon>Gammaproteobacteria</taxon>
        <taxon>Enterobacterales</taxon>
        <taxon>Enterobacteriaceae</taxon>
        <taxon>Salmonella</taxon>
    </lineage>
</organism>
<sequence length="87" mass="9746">MKHHAFMLWSLIIFSFPALASSCRSPGLQQTSWEIFIYDFGSKTPQPPASTDKKQARKICSSSCSTTKPRMSEPTNASKKENTFSRA</sequence>
<dbReference type="PROSITE" id="PS51257">
    <property type="entry name" value="PROKAR_LIPOPROTEIN"/>
    <property type="match status" value="1"/>
</dbReference>
<gene>
    <name evidence="3" type="ORF">S308_11375</name>
</gene>
<reference evidence="3" key="1">
    <citation type="submission" date="2018-07" db="EMBL/GenBank/DDBJ databases">
        <authorList>
            <consortium name="GenomeTrakr network: Whole genome sequencing for foodborne pathogen traceback"/>
        </authorList>
    </citation>
    <scope>NUCLEOTIDE SEQUENCE</scope>
    <source>
        <strain evidence="3">CFSAN002857</strain>
    </source>
</reference>
<dbReference type="EMBL" id="AAGLPU010000012">
    <property type="protein sequence ID" value="EBP3986021.1"/>
    <property type="molecule type" value="Genomic_DNA"/>
</dbReference>
<evidence type="ECO:0000313" key="3">
    <source>
        <dbReference type="EMBL" id="EBP3986021.1"/>
    </source>
</evidence>
<keyword evidence="2" id="KW-0732">Signal</keyword>
<evidence type="ECO:0000256" key="2">
    <source>
        <dbReference type="SAM" id="SignalP"/>
    </source>
</evidence>
<proteinExistence type="predicted"/>
<dbReference type="AlphaFoldDB" id="A0A3V2XXH0"/>
<feature type="chain" id="PRO_5030086310" evidence="2">
    <location>
        <begin position="21"/>
        <end position="87"/>
    </location>
</feature>
<feature type="region of interest" description="Disordered" evidence="1">
    <location>
        <begin position="45"/>
        <end position="87"/>
    </location>
</feature>
<feature type="signal peptide" evidence="2">
    <location>
        <begin position="1"/>
        <end position="20"/>
    </location>
</feature>
<comment type="caution">
    <text evidence="3">The sequence shown here is derived from an EMBL/GenBank/DDBJ whole genome shotgun (WGS) entry which is preliminary data.</text>
</comment>
<protein>
    <submittedName>
        <fullName evidence="3">Virulence factor</fullName>
    </submittedName>
</protein>
<accession>A0A3V2XXH0</accession>